<accession>A0A9P1MU08</accession>
<dbReference type="EMBL" id="CANHGI010000001">
    <property type="protein sequence ID" value="CAI5438831.1"/>
    <property type="molecule type" value="Genomic_DNA"/>
</dbReference>
<evidence type="ECO:0000313" key="1">
    <source>
        <dbReference type="EMBL" id="CAI5438831.1"/>
    </source>
</evidence>
<evidence type="ECO:0000313" key="2">
    <source>
        <dbReference type="Proteomes" id="UP001152747"/>
    </source>
</evidence>
<dbReference type="OrthoDB" id="205198at2759"/>
<dbReference type="Gene3D" id="1.10.10.1210">
    <property type="entry name" value="MAGE homology domain, winged helix WH2 motif"/>
    <property type="match status" value="1"/>
</dbReference>
<dbReference type="InterPro" id="IPR041899">
    <property type="entry name" value="MAGE_WH2"/>
</dbReference>
<gene>
    <name evidence="1" type="ORF">CAMP_LOCUS1468</name>
</gene>
<name>A0A9P1MU08_9PELO</name>
<dbReference type="Proteomes" id="UP001152747">
    <property type="component" value="Unassembled WGS sequence"/>
</dbReference>
<protein>
    <recommendedName>
        <fullName evidence="3">MAGE domain-containing protein</fullName>
    </recommendedName>
</protein>
<keyword evidence="2" id="KW-1185">Reference proteome</keyword>
<dbReference type="AlphaFoldDB" id="A0A9P1MU08"/>
<evidence type="ECO:0008006" key="3">
    <source>
        <dbReference type="Google" id="ProtNLM"/>
    </source>
</evidence>
<reference evidence="1" key="1">
    <citation type="submission" date="2022-11" db="EMBL/GenBank/DDBJ databases">
        <authorList>
            <person name="Kikuchi T."/>
        </authorList>
    </citation>
    <scope>NUCLEOTIDE SEQUENCE</scope>
    <source>
        <strain evidence="1">PS1010</strain>
    </source>
</reference>
<comment type="caution">
    <text evidence="1">The sequence shown here is derived from an EMBL/GenBank/DDBJ whole genome shotgun (WGS) entry which is preliminary data.</text>
</comment>
<sequence length="251" mass="29019">MSDRDDEPAQGSREDSRFTAEIYLYLLQELGKRGFVKMADLRKIYATEKSKDGSLYFRPLKEIIKDVEVRFWYFLKWKLSVNEDKICFVNMLKPPPNEQKISNENHRLNGILKAALMYLFVAKTPNAKDPDVLADDLMQFLEIVCSSGDKITEVESGYLKKLIAPNNKAHFVKNGWISFSKSRNENDEEIFRYDWGPNAKQNVDPMKLVELFQATTNSSTSCLTEQVKRAMDMKEHQIKMAKTGLAPFIKK</sequence>
<proteinExistence type="predicted"/>
<organism evidence="1 2">
    <name type="scientific">Caenorhabditis angaria</name>
    <dbReference type="NCBI Taxonomy" id="860376"/>
    <lineage>
        <taxon>Eukaryota</taxon>
        <taxon>Metazoa</taxon>
        <taxon>Ecdysozoa</taxon>
        <taxon>Nematoda</taxon>
        <taxon>Chromadorea</taxon>
        <taxon>Rhabditida</taxon>
        <taxon>Rhabditina</taxon>
        <taxon>Rhabditomorpha</taxon>
        <taxon>Rhabditoidea</taxon>
        <taxon>Rhabditidae</taxon>
        <taxon>Peloderinae</taxon>
        <taxon>Caenorhabditis</taxon>
    </lineage>
</organism>